<name>X1VNP0_9ZZZZ</name>
<accession>X1VNP0</accession>
<dbReference type="AlphaFoldDB" id="X1VNP0"/>
<comment type="caution">
    <text evidence="1">The sequence shown here is derived from an EMBL/GenBank/DDBJ whole genome shotgun (WGS) entry which is preliminary data.</text>
</comment>
<proteinExistence type="predicted"/>
<dbReference type="EMBL" id="BARW01033503">
    <property type="protein sequence ID" value="GAJ10445.1"/>
    <property type="molecule type" value="Genomic_DNA"/>
</dbReference>
<evidence type="ECO:0000313" key="1">
    <source>
        <dbReference type="EMBL" id="GAJ10445.1"/>
    </source>
</evidence>
<feature type="non-terminal residue" evidence="1">
    <location>
        <position position="1"/>
    </location>
</feature>
<protein>
    <submittedName>
        <fullName evidence="1">Uncharacterized protein</fullName>
    </submittedName>
</protein>
<sequence>TRRFTNSRDIDEAWAKAQAYLSDMWGDETINDEGNYQPPWGYPIVRVDSITGCNTLEQAVRAIGFIDDDPVVEALATTK</sequence>
<reference evidence="1" key="1">
    <citation type="journal article" date="2014" name="Front. Microbiol.">
        <title>High frequency of phylogenetically diverse reductive dehalogenase-homologous genes in deep subseafloor sedimentary metagenomes.</title>
        <authorList>
            <person name="Kawai M."/>
            <person name="Futagami T."/>
            <person name="Toyoda A."/>
            <person name="Takaki Y."/>
            <person name="Nishi S."/>
            <person name="Hori S."/>
            <person name="Arai W."/>
            <person name="Tsubouchi T."/>
            <person name="Morono Y."/>
            <person name="Uchiyama I."/>
            <person name="Ito T."/>
            <person name="Fujiyama A."/>
            <person name="Inagaki F."/>
            <person name="Takami H."/>
        </authorList>
    </citation>
    <scope>NUCLEOTIDE SEQUENCE</scope>
    <source>
        <strain evidence="1">Expedition CK06-06</strain>
    </source>
</reference>
<organism evidence="1">
    <name type="scientific">marine sediment metagenome</name>
    <dbReference type="NCBI Taxonomy" id="412755"/>
    <lineage>
        <taxon>unclassified sequences</taxon>
        <taxon>metagenomes</taxon>
        <taxon>ecological metagenomes</taxon>
    </lineage>
</organism>
<gene>
    <name evidence="1" type="ORF">S12H4_52752</name>
</gene>